<organism evidence="1 2">
    <name type="scientific">Muricoccus pecuniae</name>
    <dbReference type="NCBI Taxonomy" id="693023"/>
    <lineage>
        <taxon>Bacteria</taxon>
        <taxon>Pseudomonadati</taxon>
        <taxon>Pseudomonadota</taxon>
        <taxon>Alphaproteobacteria</taxon>
        <taxon>Acetobacterales</taxon>
        <taxon>Roseomonadaceae</taxon>
        <taxon>Muricoccus</taxon>
    </lineage>
</organism>
<dbReference type="AlphaFoldDB" id="A0A840YII1"/>
<reference evidence="1 2" key="1">
    <citation type="submission" date="2020-08" db="EMBL/GenBank/DDBJ databases">
        <title>Genomic Encyclopedia of Type Strains, Phase IV (KMG-IV): sequencing the most valuable type-strain genomes for metagenomic binning, comparative biology and taxonomic classification.</title>
        <authorList>
            <person name="Goeker M."/>
        </authorList>
    </citation>
    <scope>NUCLEOTIDE SEQUENCE [LARGE SCALE GENOMIC DNA]</scope>
    <source>
        <strain evidence="1 2">DSM 25622</strain>
    </source>
</reference>
<comment type="caution">
    <text evidence="1">The sequence shown here is derived from an EMBL/GenBank/DDBJ whole genome shotgun (WGS) entry which is preliminary data.</text>
</comment>
<evidence type="ECO:0000313" key="1">
    <source>
        <dbReference type="EMBL" id="MBB5693734.1"/>
    </source>
</evidence>
<dbReference type="RefSeq" id="WP_184516448.1">
    <property type="nucleotide sequence ID" value="NZ_JACIJD010000006.1"/>
</dbReference>
<evidence type="ECO:0000313" key="2">
    <source>
        <dbReference type="Proteomes" id="UP000580654"/>
    </source>
</evidence>
<gene>
    <name evidence="1" type="ORF">FHS87_001767</name>
</gene>
<accession>A0A840YII1</accession>
<dbReference type="Proteomes" id="UP000580654">
    <property type="component" value="Unassembled WGS sequence"/>
</dbReference>
<protein>
    <submittedName>
        <fullName evidence="1">Uncharacterized protein</fullName>
    </submittedName>
</protein>
<sequence length="179" mass="19336">MDEEMRAAQPTPEQAEQLAPMIAMHARMAMEGEAEGSLRLLARVIAGQLEQDDLSPAEFASYARILSGMRHAEIIALGTFYRSWQEAEKADLGPKEDAVERTANMAYSGKMVPNVVPNYGELKALMSGLTRTGLLIEVPTVDGGNRYQPSSLFHRLSELASLESAAEPAATAQGKSAVD</sequence>
<dbReference type="EMBL" id="JACIJD010000006">
    <property type="protein sequence ID" value="MBB5693734.1"/>
    <property type="molecule type" value="Genomic_DNA"/>
</dbReference>
<keyword evidence="2" id="KW-1185">Reference proteome</keyword>
<name>A0A840YII1_9PROT</name>
<proteinExistence type="predicted"/>